<feature type="non-terminal residue" evidence="2">
    <location>
        <position position="1"/>
    </location>
</feature>
<feature type="compositionally biased region" description="Low complexity" evidence="1">
    <location>
        <begin position="1"/>
        <end position="34"/>
    </location>
</feature>
<organism evidence="2">
    <name type="scientific">Triticum aestivum</name>
    <name type="common">Wheat</name>
    <dbReference type="NCBI Taxonomy" id="4565"/>
    <lineage>
        <taxon>Eukaryota</taxon>
        <taxon>Viridiplantae</taxon>
        <taxon>Streptophyta</taxon>
        <taxon>Embryophyta</taxon>
        <taxon>Tracheophyta</taxon>
        <taxon>Spermatophyta</taxon>
        <taxon>Magnoliopsida</taxon>
        <taxon>Liliopsida</taxon>
        <taxon>Poales</taxon>
        <taxon>Poaceae</taxon>
        <taxon>BOP clade</taxon>
        <taxon>Pooideae</taxon>
        <taxon>Triticodae</taxon>
        <taxon>Triticeae</taxon>
        <taxon>Triticinae</taxon>
        <taxon>Triticum</taxon>
    </lineage>
</organism>
<gene>
    <name evidence="2" type="ORF">CFC21_088595</name>
</gene>
<proteinExistence type="predicted"/>
<comment type="caution">
    <text evidence="2">The sequence shown here is derived from an EMBL/GenBank/DDBJ whole genome shotgun (WGS) entry which is preliminary data.</text>
</comment>
<accession>A0A9R1IJW4</accession>
<feature type="non-terminal residue" evidence="2">
    <location>
        <position position="45"/>
    </location>
</feature>
<sequence>TPSSATTTTTASSSRATSARRAAATGPRAARSGTCPSAAAHARIR</sequence>
<evidence type="ECO:0000313" key="2">
    <source>
        <dbReference type="EMBL" id="KAF7085110.1"/>
    </source>
</evidence>
<feature type="region of interest" description="Disordered" evidence="1">
    <location>
        <begin position="1"/>
        <end position="45"/>
    </location>
</feature>
<dbReference type="AlphaFoldDB" id="A0A9R1IJW4"/>
<dbReference type="EMBL" id="CM022227">
    <property type="protein sequence ID" value="KAF7085110.1"/>
    <property type="molecule type" value="Genomic_DNA"/>
</dbReference>
<evidence type="ECO:0000256" key="1">
    <source>
        <dbReference type="SAM" id="MobiDB-lite"/>
    </source>
</evidence>
<protein>
    <submittedName>
        <fullName evidence="2">Uncharacterized protein</fullName>
    </submittedName>
</protein>
<reference evidence="2" key="2">
    <citation type="submission" date="2020-03" db="EMBL/GenBank/DDBJ databases">
        <title>The second near-complete assembly of the hexaploid bread wheat (Triticum aestivum) genome.</title>
        <authorList>
            <person name="Zimin A.V."/>
            <person name="Puiu D."/>
            <person name="Shumante A."/>
            <person name="Alonge M."/>
            <person name="Salzberg S.L."/>
        </authorList>
    </citation>
    <scope>NUCLEOTIDE SEQUENCE</scope>
    <source>
        <tissue evidence="2">Leaf</tissue>
    </source>
</reference>
<dbReference type="Proteomes" id="UP000815260">
    <property type="component" value="Chromosome 6B"/>
</dbReference>
<reference evidence="2" key="1">
    <citation type="journal article" date="2017" name="Gigascience">
        <title>The first near-complete assembly of the hexaploid bread wheat genome, Triticum aestivum.</title>
        <authorList>
            <person name="Zimin A.V."/>
            <person name="Puiu D."/>
            <person name="Hall R."/>
            <person name="Kingan S."/>
            <person name="Clavijo B.J."/>
            <person name="Salzberg S.L."/>
        </authorList>
    </citation>
    <scope>NUCLEOTIDE SEQUENCE</scope>
    <source>
        <tissue evidence="2">Leaf</tissue>
    </source>
</reference>
<name>A0A9R1IJW4_WHEAT</name>